<dbReference type="AlphaFoldDB" id="A0AAD8WGW2"/>
<comment type="caution">
    <text evidence="3">The sequence shown here is derived from an EMBL/GenBank/DDBJ whole genome shotgun (WGS) entry which is preliminary data.</text>
</comment>
<dbReference type="PANTHER" id="PTHR47074">
    <property type="entry name" value="BNAC02G40300D PROTEIN"/>
    <property type="match status" value="1"/>
</dbReference>
<sequence length="563" mass="63105">MPRPIASASLADREDEKEPALSLDREGWMSSKWGEMGDLDLALPQQEQADRVAWHYETNGLFSVKSAYRLAYSLKHQLRDCTSSSTNTDGDRSLWNCVWKAEVPPKVRVFGWRLATDTLATKNNKFKRNLEVCSRCSICGVAEEDAYHAAAKCTKAVGLRHAMRAHWKLPKEHHFMKSGKDWLLLLLNQVDAITKARILLLFWRSWHLRNDIVHEQGKESIATSVSFLLSYNQPHEPCEGNGKILHPDYLQANTQSSQTRKTAAWSAPPVDWLKLNTDASFIGIGQPSGAGAIVRDHRGVVLFAACSPMVSCDDAEEAEAKAALRGIKLMKDMGYTRIILELDCARAVTALRATHIDRSKLWATYDEAKSLLKDLDDHQILHTRRENNRVADALARTARSAGSCIWRDHLPDVIQDFVTQDMNLLPGSITKVTVVDGCSTSFWLDKWLLGEPLVTRFPALFSHSTRRHATVAMVVETGLDLQPRLTSTAEDELWLVRCIIDDSTLASCWLGPARHRLFLDTLVLLAGSLKGSRASTPPRRVGMYLLGPPDRFEDHDFCIPGGY</sequence>
<dbReference type="EMBL" id="JAUUTY010000004">
    <property type="protein sequence ID" value="KAK1653689.1"/>
    <property type="molecule type" value="Genomic_DNA"/>
</dbReference>
<dbReference type="SUPFAM" id="SSF53098">
    <property type="entry name" value="Ribonuclease H-like"/>
    <property type="match status" value="1"/>
</dbReference>
<dbReference type="InterPro" id="IPR012337">
    <property type="entry name" value="RNaseH-like_sf"/>
</dbReference>
<dbReference type="InterPro" id="IPR026960">
    <property type="entry name" value="RVT-Znf"/>
</dbReference>
<feature type="compositionally biased region" description="Basic and acidic residues" evidence="1">
    <location>
        <begin position="11"/>
        <end position="23"/>
    </location>
</feature>
<protein>
    <recommendedName>
        <fullName evidence="2">RNase H type-1 domain-containing protein</fullName>
    </recommendedName>
</protein>
<dbReference type="InterPro" id="IPR036397">
    <property type="entry name" value="RNaseH_sf"/>
</dbReference>
<reference evidence="3" key="1">
    <citation type="submission" date="2023-07" db="EMBL/GenBank/DDBJ databases">
        <title>A chromosome-level genome assembly of Lolium multiflorum.</title>
        <authorList>
            <person name="Chen Y."/>
            <person name="Copetti D."/>
            <person name="Kolliker R."/>
            <person name="Studer B."/>
        </authorList>
    </citation>
    <scope>NUCLEOTIDE SEQUENCE</scope>
    <source>
        <strain evidence="3">02402/16</strain>
        <tissue evidence="3">Leaf</tissue>
    </source>
</reference>
<dbReference type="PROSITE" id="PS50879">
    <property type="entry name" value="RNASE_H_1"/>
    <property type="match status" value="1"/>
</dbReference>
<evidence type="ECO:0000259" key="2">
    <source>
        <dbReference type="PROSITE" id="PS50879"/>
    </source>
</evidence>
<dbReference type="PANTHER" id="PTHR47074:SF73">
    <property type="entry name" value="OS04G0448401 PROTEIN"/>
    <property type="match status" value="1"/>
</dbReference>
<gene>
    <name evidence="3" type="ORF">QYE76_071494</name>
</gene>
<dbReference type="GO" id="GO:0003676">
    <property type="term" value="F:nucleic acid binding"/>
    <property type="evidence" value="ECO:0007669"/>
    <property type="project" value="InterPro"/>
</dbReference>
<dbReference type="InterPro" id="IPR002156">
    <property type="entry name" value="RNaseH_domain"/>
</dbReference>
<dbReference type="GO" id="GO:0004523">
    <property type="term" value="F:RNA-DNA hybrid ribonuclease activity"/>
    <property type="evidence" value="ECO:0007669"/>
    <property type="project" value="InterPro"/>
</dbReference>
<evidence type="ECO:0000313" key="4">
    <source>
        <dbReference type="Proteomes" id="UP001231189"/>
    </source>
</evidence>
<dbReference type="Pfam" id="PF13456">
    <property type="entry name" value="RVT_3"/>
    <property type="match status" value="1"/>
</dbReference>
<dbReference type="Gene3D" id="3.30.420.10">
    <property type="entry name" value="Ribonuclease H-like superfamily/Ribonuclease H"/>
    <property type="match status" value="1"/>
</dbReference>
<dbReference type="Proteomes" id="UP001231189">
    <property type="component" value="Unassembled WGS sequence"/>
</dbReference>
<name>A0AAD8WGW2_LOLMU</name>
<dbReference type="CDD" id="cd06222">
    <property type="entry name" value="RNase_H_like"/>
    <property type="match status" value="1"/>
</dbReference>
<organism evidence="3 4">
    <name type="scientific">Lolium multiflorum</name>
    <name type="common">Italian ryegrass</name>
    <name type="synonym">Lolium perenne subsp. multiflorum</name>
    <dbReference type="NCBI Taxonomy" id="4521"/>
    <lineage>
        <taxon>Eukaryota</taxon>
        <taxon>Viridiplantae</taxon>
        <taxon>Streptophyta</taxon>
        <taxon>Embryophyta</taxon>
        <taxon>Tracheophyta</taxon>
        <taxon>Spermatophyta</taxon>
        <taxon>Magnoliopsida</taxon>
        <taxon>Liliopsida</taxon>
        <taxon>Poales</taxon>
        <taxon>Poaceae</taxon>
        <taxon>BOP clade</taxon>
        <taxon>Pooideae</taxon>
        <taxon>Poodae</taxon>
        <taxon>Poeae</taxon>
        <taxon>Poeae Chloroplast Group 2 (Poeae type)</taxon>
        <taxon>Loliodinae</taxon>
        <taxon>Loliinae</taxon>
        <taxon>Lolium</taxon>
    </lineage>
</organism>
<dbReference type="InterPro" id="IPR044730">
    <property type="entry name" value="RNase_H-like_dom_plant"/>
</dbReference>
<feature type="domain" description="RNase H type-1" evidence="2">
    <location>
        <begin position="269"/>
        <end position="400"/>
    </location>
</feature>
<proteinExistence type="predicted"/>
<dbReference type="InterPro" id="IPR052929">
    <property type="entry name" value="RNase_H-like_EbsB-rel"/>
</dbReference>
<dbReference type="Pfam" id="PF13966">
    <property type="entry name" value="zf-RVT"/>
    <property type="match status" value="1"/>
</dbReference>
<evidence type="ECO:0000313" key="3">
    <source>
        <dbReference type="EMBL" id="KAK1653689.1"/>
    </source>
</evidence>
<keyword evidence="4" id="KW-1185">Reference proteome</keyword>
<feature type="region of interest" description="Disordered" evidence="1">
    <location>
        <begin position="1"/>
        <end position="23"/>
    </location>
</feature>
<evidence type="ECO:0000256" key="1">
    <source>
        <dbReference type="SAM" id="MobiDB-lite"/>
    </source>
</evidence>
<accession>A0AAD8WGW2</accession>